<feature type="compositionally biased region" description="Polar residues" evidence="11">
    <location>
        <begin position="129"/>
        <end position="143"/>
    </location>
</feature>
<dbReference type="GO" id="GO:0017056">
    <property type="term" value="F:structural constituent of nuclear pore"/>
    <property type="evidence" value="ECO:0007669"/>
    <property type="project" value="InterPro"/>
</dbReference>
<dbReference type="GO" id="GO:0051028">
    <property type="term" value="P:mRNA transport"/>
    <property type="evidence" value="ECO:0007669"/>
    <property type="project" value="UniProtKB-KW"/>
</dbReference>
<feature type="compositionally biased region" description="Polar residues" evidence="11">
    <location>
        <begin position="744"/>
        <end position="755"/>
    </location>
</feature>
<feature type="compositionally biased region" description="Acidic residues" evidence="11">
    <location>
        <begin position="1031"/>
        <end position="1049"/>
    </location>
</feature>
<keyword evidence="4" id="KW-0677">Repeat</keyword>
<evidence type="ECO:0000256" key="4">
    <source>
        <dbReference type="ARBA" id="ARBA00022737"/>
    </source>
</evidence>
<dbReference type="Gene3D" id="1.10.10.2360">
    <property type="match status" value="1"/>
</dbReference>
<reference evidence="13" key="1">
    <citation type="submission" date="2023-03" db="EMBL/GenBank/DDBJ databases">
        <title>Mating type loci evolution in Malassezia.</title>
        <authorList>
            <person name="Coelho M.A."/>
        </authorList>
    </citation>
    <scope>NUCLEOTIDE SEQUENCE</scope>
    <source>
        <strain evidence="13">CBS 7876</strain>
    </source>
</reference>
<feature type="compositionally biased region" description="Polar residues" evidence="11">
    <location>
        <begin position="523"/>
        <end position="539"/>
    </location>
</feature>
<evidence type="ECO:0000256" key="9">
    <source>
        <dbReference type="ARBA" id="ARBA00023132"/>
    </source>
</evidence>
<dbReference type="InterPro" id="IPR025574">
    <property type="entry name" value="Nucleoporin_FG_rpt"/>
</dbReference>
<dbReference type="Pfam" id="PF13634">
    <property type="entry name" value="Nucleoporin_FG"/>
    <property type="match status" value="3"/>
</dbReference>
<evidence type="ECO:0000256" key="10">
    <source>
        <dbReference type="ARBA" id="ARBA00023242"/>
    </source>
</evidence>
<comment type="subcellular location">
    <subcellularLocation>
        <location evidence="1">Nucleus</location>
        <location evidence="1">Nuclear pore complex</location>
    </subcellularLocation>
</comment>
<dbReference type="InterPro" id="IPR021967">
    <property type="entry name" value="Nup98_C"/>
</dbReference>
<feature type="compositionally biased region" description="Low complexity" evidence="11">
    <location>
        <begin position="155"/>
        <end position="167"/>
    </location>
</feature>
<dbReference type="Proteomes" id="UP001214603">
    <property type="component" value="Chromosome 1"/>
</dbReference>
<feature type="compositionally biased region" description="Basic and acidic residues" evidence="11">
    <location>
        <begin position="206"/>
        <end position="215"/>
    </location>
</feature>
<dbReference type="SUPFAM" id="SSF82215">
    <property type="entry name" value="C-terminal autoproteolytic domain of nucleoporin nup98"/>
    <property type="match status" value="1"/>
</dbReference>
<evidence type="ECO:0000256" key="3">
    <source>
        <dbReference type="ARBA" id="ARBA00022448"/>
    </source>
</evidence>
<feature type="compositionally biased region" description="Low complexity" evidence="11">
    <location>
        <begin position="439"/>
        <end position="450"/>
    </location>
</feature>
<feature type="compositionally biased region" description="Polar residues" evidence="11">
    <location>
        <begin position="267"/>
        <end position="297"/>
    </location>
</feature>
<evidence type="ECO:0000256" key="2">
    <source>
        <dbReference type="ARBA" id="ARBA00008926"/>
    </source>
</evidence>
<dbReference type="GO" id="GO:0000973">
    <property type="term" value="P:post-transcriptional tethering of RNA polymerase II gene DNA at nuclear periphery"/>
    <property type="evidence" value="ECO:0007669"/>
    <property type="project" value="TreeGrafter"/>
</dbReference>
<evidence type="ECO:0000256" key="8">
    <source>
        <dbReference type="ARBA" id="ARBA00023010"/>
    </source>
</evidence>
<dbReference type="Gene3D" id="1.25.40.690">
    <property type="match status" value="1"/>
</dbReference>
<evidence type="ECO:0000256" key="7">
    <source>
        <dbReference type="ARBA" id="ARBA00022927"/>
    </source>
</evidence>
<keyword evidence="8" id="KW-0811">Translocation</keyword>
<feature type="compositionally biased region" description="Polar residues" evidence="11">
    <location>
        <begin position="96"/>
        <end position="117"/>
    </location>
</feature>
<dbReference type="InterPro" id="IPR037665">
    <property type="entry name" value="Nucleoporin_S59-like"/>
</dbReference>
<protein>
    <recommendedName>
        <fullName evidence="12">Peptidase S59 domain-containing protein</fullName>
    </recommendedName>
</protein>
<feature type="compositionally biased region" description="Polar residues" evidence="11">
    <location>
        <begin position="331"/>
        <end position="346"/>
    </location>
</feature>
<feature type="compositionally biased region" description="Polar residues" evidence="11">
    <location>
        <begin position="306"/>
        <end position="324"/>
    </location>
</feature>
<feature type="compositionally biased region" description="Polar residues" evidence="11">
    <location>
        <begin position="456"/>
        <end position="467"/>
    </location>
</feature>
<dbReference type="GO" id="GO:0008139">
    <property type="term" value="F:nuclear localization sequence binding"/>
    <property type="evidence" value="ECO:0007669"/>
    <property type="project" value="TreeGrafter"/>
</dbReference>
<evidence type="ECO:0000256" key="6">
    <source>
        <dbReference type="ARBA" id="ARBA00022816"/>
    </source>
</evidence>
<evidence type="ECO:0000259" key="12">
    <source>
        <dbReference type="PROSITE" id="PS51434"/>
    </source>
</evidence>
<dbReference type="GO" id="GO:0044614">
    <property type="term" value="C:nuclear pore cytoplasmic filaments"/>
    <property type="evidence" value="ECO:0007669"/>
    <property type="project" value="TreeGrafter"/>
</dbReference>
<evidence type="ECO:0000256" key="11">
    <source>
        <dbReference type="SAM" id="MobiDB-lite"/>
    </source>
</evidence>
<dbReference type="Pfam" id="PF12110">
    <property type="entry name" value="Nup96"/>
    <property type="match status" value="1"/>
</dbReference>
<keyword evidence="3" id="KW-0813">Transport</keyword>
<gene>
    <name evidence="13" type="ORF">MOBT1_000746</name>
</gene>
<dbReference type="Pfam" id="PF04096">
    <property type="entry name" value="Nucleoporin2"/>
    <property type="match status" value="1"/>
</dbReference>
<keyword evidence="6" id="KW-0509">mRNA transport</keyword>
<feature type="compositionally biased region" description="Low complexity" evidence="11">
    <location>
        <begin position="478"/>
        <end position="496"/>
    </location>
</feature>
<dbReference type="GO" id="GO:0034398">
    <property type="term" value="P:telomere tethering at nuclear periphery"/>
    <property type="evidence" value="ECO:0007669"/>
    <property type="project" value="TreeGrafter"/>
</dbReference>
<feature type="compositionally biased region" description="Low complexity" evidence="11">
    <location>
        <begin position="592"/>
        <end position="602"/>
    </location>
</feature>
<feature type="compositionally biased region" description="Low complexity" evidence="11">
    <location>
        <begin position="1"/>
        <end position="22"/>
    </location>
</feature>
<evidence type="ECO:0000313" key="14">
    <source>
        <dbReference type="Proteomes" id="UP001214603"/>
    </source>
</evidence>
<feature type="compositionally biased region" description="Basic and acidic residues" evidence="11">
    <location>
        <begin position="172"/>
        <end position="184"/>
    </location>
</feature>
<evidence type="ECO:0000313" key="13">
    <source>
        <dbReference type="EMBL" id="WFD02068.1"/>
    </source>
</evidence>
<feature type="compositionally biased region" description="Low complexity" evidence="11">
    <location>
        <begin position="652"/>
        <end position="690"/>
    </location>
</feature>
<keyword evidence="10" id="KW-0539">Nucleus</keyword>
<feature type="compositionally biased region" description="Low complexity" evidence="11">
    <location>
        <begin position="228"/>
        <end position="238"/>
    </location>
</feature>
<feature type="compositionally biased region" description="Polar residues" evidence="11">
    <location>
        <begin position="353"/>
        <end position="370"/>
    </location>
</feature>
<sequence>MFGAPSFSGFGQQNQQASNASSAPTGGGMFGQTSSTPSFGAFGQPSGGSAFGQTQPSTSFGQPTSTPQQTPFSFGQTNTSTFGAPKPATGFGAFGASSTPQPAQNTLGFGSQPSQPTAFGAQPTPAFGASTTNSFFGQNNAAQQPAFGFGSTPLGGQTAITQGTATTPYAPYREDATPNEPKAHAKNWDVHQSVASMPAYASMSPEELRVQDYRQGRSKGTGAPGAMPGASTPAFGSGASTGGFGTTASQPTSTFGQPSGGGLFGQQPASGGSLFGQQPSSTPAFGAQNNTSTSLFGQNKPAGSAFGSTATSTPMFGQNTQQPSTGGGLFGQSTTQAPSTGFSFGQNNNTTTQPPSTGFSFGANASQSSAKPAFGFGATAQQPQQPQSTPFSFGSTANTSQPSSTPFGASSTGGSTGSTFSFGANNANNASKPGGLFGSAPSTQPSSTPSFGGFGANQQSGAQQNKPAFSFGGFGAQNNTNTSSTAPSSTFGQSSGTTGGGLFGQKPATGTTGFGFGSSSTSQPATGTFGSTNNQSGSSLFGAKPAQPSAPGTGLFGQSSTASQPAQPSTSLFGQNSAPSTTGTGTGGGLFGNNSAAGANANQPKPSLFSFGSNTSSAPSQPAGGTSLFGQSQPAPSTGTGTGGGLFGQSQPAPSGGLFGASSSFGAPKPLGASAPAPSTAPAASASPASLTTNPKPPLVSPFRSSPRNAVRVTRLRGSTPGLDLSPRERTPLRESTPGLGATRGTTPVRSSSTLFRGPSDAQALSPQAFIPRSTSKRLVLDGDASFSRSPSVVRRDTLGLSTPRALLPAVERAAEQSSSALGASAGVVSALGDETDRGDLSVSRELPRAKTPVAPARAATPRKGDYVLSPPLHELRAMEYEQLAALHPFSVSRVGFGEVAFLEAVDLATLPDLSYIGGGVVQLRAKECFVYPQEEDLESDVPLDGVAPGYVPVPKAPLGHGLNVPARVSLEGCWPLDRATREPLTDAAHPRVKQHIAKLKNKKETEFVSYDAASGTWTFIVQHFSRYGLDDSDSASEDDAEDEEEDEVPAAPLGDEPESDSSESAMRESELLSDDAPEPDVWVPAAPRMRGATPALRRSATPSVARLDSPAPSELPRKVQVMRASFFGSAPPRPGPAVGAPWGPTYEVAPAAVDVRPDAEAADDAVDAAVDDAADDAADALDADAADEARAPVPVERVPLTRSVLDRGMFAGDAGLTLGRSFRAGFGPCGAYAHAAGGASVGGVALAHVRLAPDAHALAETLLAQQLAASDVELVEGVPFVAPKRTTTFATHAQHYAADDKRYAPQLFHLGAALFDPLRRELPDDAPASLVAESERLRRKTAFSEWLARAVAPLVQLEARAHRAASRRAELVLALLTGFQVESAADAALEAQDVRLATLVAQAGGDAAGRAFLAEQLGVWQREEVLPHLDAPMRRVYELLAGHVGTDARVASGLDWRRALGLHVWYGVPWEAPLAASVASYAAALATPASDTQPPLPAHYDAARLGALRVRELAQRPDAERDGMYELLQLHVDAAYPLERALNARNFGASAVEHTLPWLTYILLARALRVRDFADAETGERLTLAYAAQLEAHGLWRWAVFVLLHLCAADVRRAAVQAVLARHVAALGEARAFLDALAVPDAWRARAEAVAARAAGDVYREYTSWLRAGDLSAAHDVAVAYLAPETFVRGDAGTLLDLLRPFGDAEQAARAAGEPFRVAHWNTQGRVLYDYATLPHLLPPLLAKAAAHALSPSERHALQHATQRTHELLEAVPRLYPPSKPDLMTTVARAEMLVVLHNLARLAAAHAESHEPAVPWTPARPPEVEQLQAAASDFGAAMLASL</sequence>
<feature type="region of interest" description="Disordered" evidence="11">
    <location>
        <begin position="1"/>
        <end position="184"/>
    </location>
</feature>
<feature type="compositionally biased region" description="Low complexity" evidence="11">
    <location>
        <begin position="402"/>
        <end position="430"/>
    </location>
</feature>
<feature type="compositionally biased region" description="Polar residues" evidence="11">
    <location>
        <begin position="610"/>
        <end position="637"/>
    </location>
</feature>
<dbReference type="GO" id="GO:0006405">
    <property type="term" value="P:RNA export from nucleus"/>
    <property type="evidence" value="ECO:0007669"/>
    <property type="project" value="TreeGrafter"/>
</dbReference>
<dbReference type="GO" id="GO:0003723">
    <property type="term" value="F:RNA binding"/>
    <property type="evidence" value="ECO:0007669"/>
    <property type="project" value="TreeGrafter"/>
</dbReference>
<feature type="compositionally biased region" description="Low complexity" evidence="11">
    <location>
        <begin position="373"/>
        <end position="395"/>
    </location>
</feature>
<dbReference type="Gene3D" id="3.30.1610.10">
    <property type="entry name" value="Peptidase S59, nucleoporin"/>
    <property type="match status" value="1"/>
</dbReference>
<feature type="region of interest" description="Disordered" evidence="11">
    <location>
        <begin position="1031"/>
        <end position="1116"/>
    </location>
</feature>
<dbReference type="FunFam" id="3.30.1610.10:FF:000003">
    <property type="entry name" value="Nucleoporin SONB, putative"/>
    <property type="match status" value="1"/>
</dbReference>
<dbReference type="InterPro" id="IPR036903">
    <property type="entry name" value="Nup98_auto-Pept-S59_dom_sf"/>
</dbReference>
<evidence type="ECO:0000256" key="5">
    <source>
        <dbReference type="ARBA" id="ARBA00022813"/>
    </source>
</evidence>
<dbReference type="InterPro" id="IPR007230">
    <property type="entry name" value="Nup98_auto-Pept-S59_dom"/>
</dbReference>
<feature type="compositionally biased region" description="Polar residues" evidence="11">
    <location>
        <begin position="51"/>
        <end position="82"/>
    </location>
</feature>
<keyword evidence="9" id="KW-0906">Nuclear pore complex</keyword>
<dbReference type="EMBL" id="CP119934">
    <property type="protein sequence ID" value="WFD02068.1"/>
    <property type="molecule type" value="Genomic_DNA"/>
</dbReference>
<proteinExistence type="inferred from homology"/>
<accession>A0AAF0E2N0</accession>
<comment type="similarity">
    <text evidence="2">Belongs to the nucleoporin GLFG family.</text>
</comment>
<name>A0AAF0E2N0_9BASI</name>
<keyword evidence="7" id="KW-0653">Protein transport</keyword>
<keyword evidence="5" id="KW-0068">Autocatalytic cleavage</keyword>
<keyword evidence="14" id="KW-1185">Reference proteome</keyword>
<dbReference type="PROSITE" id="PS51434">
    <property type="entry name" value="NUP_C"/>
    <property type="match status" value="1"/>
</dbReference>
<feature type="domain" description="Peptidase S59" evidence="12">
    <location>
        <begin position="864"/>
        <end position="1025"/>
    </location>
</feature>
<dbReference type="GO" id="GO:0006606">
    <property type="term" value="P:protein import into nucleus"/>
    <property type="evidence" value="ECO:0007669"/>
    <property type="project" value="TreeGrafter"/>
</dbReference>
<organism evidence="13 14">
    <name type="scientific">Malassezia obtusa</name>
    <dbReference type="NCBI Taxonomy" id="76774"/>
    <lineage>
        <taxon>Eukaryota</taxon>
        <taxon>Fungi</taxon>
        <taxon>Dikarya</taxon>
        <taxon>Basidiomycota</taxon>
        <taxon>Ustilaginomycotina</taxon>
        <taxon>Malasseziomycetes</taxon>
        <taxon>Malasseziales</taxon>
        <taxon>Malasseziaceae</taxon>
        <taxon>Malassezia</taxon>
    </lineage>
</organism>
<evidence type="ECO:0000256" key="1">
    <source>
        <dbReference type="ARBA" id="ARBA00004567"/>
    </source>
</evidence>
<feature type="region of interest" description="Disordered" evidence="11">
    <location>
        <begin position="201"/>
        <end position="763"/>
    </location>
</feature>
<dbReference type="PANTHER" id="PTHR23198">
    <property type="entry name" value="NUCLEOPORIN"/>
    <property type="match status" value="1"/>
</dbReference>
<feature type="compositionally biased region" description="Low complexity" evidence="11">
    <location>
        <begin position="558"/>
        <end position="571"/>
    </location>
</feature>
<dbReference type="PANTHER" id="PTHR23198:SF6">
    <property type="entry name" value="NUCLEAR PORE COMPLEX PROTEIN NUP98-NUP96"/>
    <property type="match status" value="1"/>
</dbReference>